<keyword evidence="4 12" id="KW-0349">Heme</keyword>
<evidence type="ECO:0000256" key="7">
    <source>
        <dbReference type="ARBA" id="ARBA00022989"/>
    </source>
</evidence>
<proteinExistence type="inferred from homology"/>
<dbReference type="SUPFAM" id="SSF48264">
    <property type="entry name" value="Cytochrome P450"/>
    <property type="match status" value="1"/>
</dbReference>
<keyword evidence="9 12" id="KW-0408">Iron</keyword>
<dbReference type="Proteomes" id="UP000095767">
    <property type="component" value="Unassembled WGS sequence"/>
</dbReference>
<dbReference type="STRING" id="888268.A0A1E5V905"/>
<evidence type="ECO:0000256" key="1">
    <source>
        <dbReference type="ARBA" id="ARBA00001971"/>
    </source>
</evidence>
<dbReference type="InterPro" id="IPR001128">
    <property type="entry name" value="Cyt_P450"/>
</dbReference>
<organism evidence="14 15">
    <name type="scientific">Dichanthelium oligosanthes</name>
    <dbReference type="NCBI Taxonomy" id="888268"/>
    <lineage>
        <taxon>Eukaryota</taxon>
        <taxon>Viridiplantae</taxon>
        <taxon>Streptophyta</taxon>
        <taxon>Embryophyta</taxon>
        <taxon>Tracheophyta</taxon>
        <taxon>Spermatophyta</taxon>
        <taxon>Magnoliopsida</taxon>
        <taxon>Liliopsida</taxon>
        <taxon>Poales</taxon>
        <taxon>Poaceae</taxon>
        <taxon>PACMAD clade</taxon>
        <taxon>Panicoideae</taxon>
        <taxon>Panicodae</taxon>
        <taxon>Paniceae</taxon>
        <taxon>Dichantheliinae</taxon>
        <taxon>Dichanthelium</taxon>
    </lineage>
</organism>
<dbReference type="InterPro" id="IPR036396">
    <property type="entry name" value="Cyt_P450_sf"/>
</dbReference>
<dbReference type="OrthoDB" id="677066at2759"/>
<evidence type="ECO:0000256" key="9">
    <source>
        <dbReference type="ARBA" id="ARBA00023004"/>
    </source>
</evidence>
<sequence>MIQQGQDPSSLFDLRDLFPSSWLVRMLPRSGKAELHKQEMFRLMEDVLVNHRERTTTNQDRGGEQDNMADVLLSIQKEGNDMRVSLNHGVIRAVLIDVIGAALDTSSTTLQWAMAELIANPRVMQIRNVMAGQQRVNEAALSGLNYVKAVIKETLRLHPPAPSVPRVCSDDCKIQGYHVPQGIIAITNVWAISRDPKYWEDPGMFRPERFESGHCFDYKGFDFEFTPFGFGRRMCPGINCSHANVEIALASLLYHFDWKLPDGAKPEEMDMTSLGSYRKKKG</sequence>
<evidence type="ECO:0000256" key="3">
    <source>
        <dbReference type="ARBA" id="ARBA00010617"/>
    </source>
</evidence>
<dbReference type="Gene3D" id="1.10.630.10">
    <property type="entry name" value="Cytochrome P450"/>
    <property type="match status" value="1"/>
</dbReference>
<dbReference type="GO" id="GO:0004497">
    <property type="term" value="F:monooxygenase activity"/>
    <property type="evidence" value="ECO:0007669"/>
    <property type="project" value="UniProtKB-KW"/>
</dbReference>
<evidence type="ECO:0000256" key="5">
    <source>
        <dbReference type="ARBA" id="ARBA00022692"/>
    </source>
</evidence>
<dbReference type="Pfam" id="PF00067">
    <property type="entry name" value="p450"/>
    <property type="match status" value="1"/>
</dbReference>
<gene>
    <name evidence="14" type="ORF">BAE44_0017343</name>
</gene>
<evidence type="ECO:0000256" key="11">
    <source>
        <dbReference type="ARBA" id="ARBA00023136"/>
    </source>
</evidence>
<evidence type="ECO:0000256" key="2">
    <source>
        <dbReference type="ARBA" id="ARBA00004167"/>
    </source>
</evidence>
<keyword evidence="11" id="KW-0472">Membrane</keyword>
<evidence type="ECO:0000256" key="10">
    <source>
        <dbReference type="ARBA" id="ARBA00023033"/>
    </source>
</evidence>
<dbReference type="GO" id="GO:0016020">
    <property type="term" value="C:membrane"/>
    <property type="evidence" value="ECO:0007669"/>
    <property type="project" value="UniProtKB-SubCell"/>
</dbReference>
<dbReference type="GO" id="GO:0005506">
    <property type="term" value="F:iron ion binding"/>
    <property type="evidence" value="ECO:0007669"/>
    <property type="project" value="InterPro"/>
</dbReference>
<dbReference type="InterPro" id="IPR017972">
    <property type="entry name" value="Cyt_P450_CS"/>
</dbReference>
<dbReference type="PRINTS" id="PR00385">
    <property type="entry name" value="P450"/>
</dbReference>
<keyword evidence="15" id="KW-1185">Reference proteome</keyword>
<comment type="cofactor">
    <cofactor evidence="1 12">
        <name>heme</name>
        <dbReference type="ChEBI" id="CHEBI:30413"/>
    </cofactor>
</comment>
<reference evidence="14 15" key="1">
    <citation type="submission" date="2016-09" db="EMBL/GenBank/DDBJ databases">
        <title>The draft genome of Dichanthelium oligosanthes: A C3 panicoid grass species.</title>
        <authorList>
            <person name="Studer A.J."/>
            <person name="Schnable J.C."/>
            <person name="Brutnell T.P."/>
        </authorList>
    </citation>
    <scope>NUCLEOTIDE SEQUENCE [LARGE SCALE GENOMIC DNA]</scope>
    <source>
        <strain evidence="15">cv. Kellogg 1175</strain>
        <tissue evidence="14">Leaf</tissue>
    </source>
</reference>
<dbReference type="EMBL" id="LWDX02047494">
    <property type="protein sequence ID" value="OEL21639.1"/>
    <property type="molecule type" value="Genomic_DNA"/>
</dbReference>
<keyword evidence="8 13" id="KW-0560">Oxidoreductase</keyword>
<protein>
    <submittedName>
        <fullName evidence="14">Ent-isokaurene C2-hydroxylase</fullName>
    </submittedName>
</protein>
<comment type="similarity">
    <text evidence="3 13">Belongs to the cytochrome P450 family.</text>
</comment>
<evidence type="ECO:0000313" key="15">
    <source>
        <dbReference type="Proteomes" id="UP000095767"/>
    </source>
</evidence>
<dbReference type="AlphaFoldDB" id="A0A1E5V905"/>
<dbReference type="PANTHER" id="PTHR47953">
    <property type="entry name" value="OS08G0105600 PROTEIN"/>
    <property type="match status" value="1"/>
</dbReference>
<evidence type="ECO:0000256" key="12">
    <source>
        <dbReference type="PIRSR" id="PIRSR602401-1"/>
    </source>
</evidence>
<evidence type="ECO:0000256" key="8">
    <source>
        <dbReference type="ARBA" id="ARBA00023002"/>
    </source>
</evidence>
<evidence type="ECO:0000313" key="14">
    <source>
        <dbReference type="EMBL" id="OEL21639.1"/>
    </source>
</evidence>
<keyword evidence="6 12" id="KW-0479">Metal-binding</keyword>
<name>A0A1E5V905_9POAL</name>
<comment type="caution">
    <text evidence="14">The sequence shown here is derived from an EMBL/GenBank/DDBJ whole genome shotgun (WGS) entry which is preliminary data.</text>
</comment>
<keyword evidence="10 13" id="KW-0503">Monooxygenase</keyword>
<keyword evidence="7" id="KW-1133">Transmembrane helix</keyword>
<evidence type="ECO:0000256" key="4">
    <source>
        <dbReference type="ARBA" id="ARBA00022617"/>
    </source>
</evidence>
<dbReference type="InterPro" id="IPR052306">
    <property type="entry name" value="CYP450_71D"/>
</dbReference>
<dbReference type="GO" id="GO:0016705">
    <property type="term" value="F:oxidoreductase activity, acting on paired donors, with incorporation or reduction of molecular oxygen"/>
    <property type="evidence" value="ECO:0007669"/>
    <property type="project" value="InterPro"/>
</dbReference>
<dbReference type="GO" id="GO:0020037">
    <property type="term" value="F:heme binding"/>
    <property type="evidence" value="ECO:0007669"/>
    <property type="project" value="InterPro"/>
</dbReference>
<keyword evidence="5" id="KW-0812">Transmembrane</keyword>
<dbReference type="PRINTS" id="PR00463">
    <property type="entry name" value="EP450I"/>
</dbReference>
<feature type="binding site" description="axial binding residue" evidence="12">
    <location>
        <position position="235"/>
    </location>
    <ligand>
        <name>heme</name>
        <dbReference type="ChEBI" id="CHEBI:30413"/>
    </ligand>
    <ligandPart>
        <name>Fe</name>
        <dbReference type="ChEBI" id="CHEBI:18248"/>
    </ligandPart>
</feature>
<accession>A0A1E5V905</accession>
<dbReference type="PANTHER" id="PTHR47953:SF19">
    <property type="entry name" value="OS06G0641600 PROTEIN"/>
    <property type="match status" value="1"/>
</dbReference>
<comment type="subcellular location">
    <subcellularLocation>
        <location evidence="2">Membrane</location>
        <topology evidence="2">Single-pass membrane protein</topology>
    </subcellularLocation>
</comment>
<dbReference type="InterPro" id="IPR002401">
    <property type="entry name" value="Cyt_P450_E_grp-I"/>
</dbReference>
<dbReference type="PROSITE" id="PS00086">
    <property type="entry name" value="CYTOCHROME_P450"/>
    <property type="match status" value="1"/>
</dbReference>
<evidence type="ECO:0000256" key="13">
    <source>
        <dbReference type="RuleBase" id="RU000461"/>
    </source>
</evidence>
<evidence type="ECO:0000256" key="6">
    <source>
        <dbReference type="ARBA" id="ARBA00022723"/>
    </source>
</evidence>